<comment type="caution">
    <text evidence="1">The sequence shown here is derived from an EMBL/GenBank/DDBJ whole genome shotgun (WGS) entry which is preliminary data.</text>
</comment>
<gene>
    <name evidence="1" type="ORF">SUNI508_07193</name>
</gene>
<organism evidence="1 2">
    <name type="scientific">Seiridium unicorne</name>
    <dbReference type="NCBI Taxonomy" id="138068"/>
    <lineage>
        <taxon>Eukaryota</taxon>
        <taxon>Fungi</taxon>
        <taxon>Dikarya</taxon>
        <taxon>Ascomycota</taxon>
        <taxon>Pezizomycotina</taxon>
        <taxon>Sordariomycetes</taxon>
        <taxon>Xylariomycetidae</taxon>
        <taxon>Amphisphaeriales</taxon>
        <taxon>Sporocadaceae</taxon>
        <taxon>Seiridium</taxon>
    </lineage>
</organism>
<reference evidence="1 2" key="1">
    <citation type="journal article" date="2024" name="J. Plant Pathol.">
        <title>Sequence and assembly of the genome of Seiridium unicorne, isolate CBS 538.82, causal agent of cypress canker disease.</title>
        <authorList>
            <person name="Scali E."/>
            <person name="Rocca G.D."/>
            <person name="Danti R."/>
            <person name="Garbelotto M."/>
            <person name="Barberini S."/>
            <person name="Baroncelli R."/>
            <person name="Emiliani G."/>
        </authorList>
    </citation>
    <scope>NUCLEOTIDE SEQUENCE [LARGE SCALE GENOMIC DNA]</scope>
    <source>
        <strain evidence="1 2">BM-138-508</strain>
    </source>
</reference>
<evidence type="ECO:0000313" key="1">
    <source>
        <dbReference type="EMBL" id="KAK9419707.1"/>
    </source>
</evidence>
<accession>A0ABR2UYD6</accession>
<dbReference type="EMBL" id="JARVKF010000299">
    <property type="protein sequence ID" value="KAK9419707.1"/>
    <property type="molecule type" value="Genomic_DNA"/>
</dbReference>
<sequence length="126" mass="14520">MKEILCCKDEHQHDCEKARPYSLEWEMKWRGFPEDRLYNVSRHDGDVHSLFGSLNSINLQGVEETWREHEDCNPGKAIKRTLEFTYTNVPSFLPPKDAGEIGGEKASVVSHAGIGWLEIYSEGNYY</sequence>
<keyword evidence="2" id="KW-1185">Reference proteome</keyword>
<proteinExistence type="predicted"/>
<evidence type="ECO:0000313" key="2">
    <source>
        <dbReference type="Proteomes" id="UP001408356"/>
    </source>
</evidence>
<name>A0ABR2UYD6_9PEZI</name>
<dbReference type="Proteomes" id="UP001408356">
    <property type="component" value="Unassembled WGS sequence"/>
</dbReference>
<protein>
    <submittedName>
        <fullName evidence="1">Uncharacterized protein</fullName>
    </submittedName>
</protein>